<gene>
    <name evidence="1" type="ORF">CP967_00015</name>
</gene>
<evidence type="ECO:0000313" key="2">
    <source>
        <dbReference type="Proteomes" id="UP000326178"/>
    </source>
</evidence>
<keyword evidence="2" id="KW-1185">Reference proteome</keyword>
<protein>
    <submittedName>
        <fullName evidence="1">Uncharacterized protein</fullName>
    </submittedName>
</protein>
<dbReference type="OrthoDB" id="4206639at2"/>
<organism evidence="1 2">
    <name type="scientific">Streptomyces nitrosporeus</name>
    <dbReference type="NCBI Taxonomy" id="28894"/>
    <lineage>
        <taxon>Bacteria</taxon>
        <taxon>Bacillati</taxon>
        <taxon>Actinomycetota</taxon>
        <taxon>Actinomycetes</taxon>
        <taxon>Kitasatosporales</taxon>
        <taxon>Streptomycetaceae</taxon>
        <taxon>Streptomyces</taxon>
    </lineage>
</organism>
<dbReference type="KEGG" id="snk:CP967_00015"/>
<accession>A0A5J6F436</accession>
<name>A0A5J6F436_9ACTN</name>
<reference evidence="1 2" key="1">
    <citation type="submission" date="2017-09" db="EMBL/GenBank/DDBJ databases">
        <authorList>
            <person name="Lee N."/>
            <person name="Cho B.-K."/>
        </authorList>
    </citation>
    <scope>NUCLEOTIDE SEQUENCE [LARGE SCALE GENOMIC DNA]</scope>
    <source>
        <strain evidence="1 2">ATCC 12769</strain>
    </source>
</reference>
<dbReference type="Proteomes" id="UP000326178">
    <property type="component" value="Chromosome"/>
</dbReference>
<evidence type="ECO:0000313" key="1">
    <source>
        <dbReference type="EMBL" id="QEU70564.1"/>
    </source>
</evidence>
<sequence length="153" mass="17322">MQTTTGLDAAAVSLRAWLNRQHFTDLTAREVTQFLTRTTIEWAAGLNYHARREVRLPARPDHPHAELLDLRLKHRSGKGRPISIEIDRGNKLHSLNKLVRAAELGDHALWLRWSHGHVPIPIPPTVRLIRAHVLRRRTPTGSNRISLQAGDCG</sequence>
<proteinExistence type="predicted"/>
<dbReference type="AlphaFoldDB" id="A0A5J6F436"/>
<dbReference type="EMBL" id="CP023702">
    <property type="protein sequence ID" value="QEU70564.1"/>
    <property type="molecule type" value="Genomic_DNA"/>
</dbReference>
<dbReference type="RefSeq" id="WP_150485926.1">
    <property type="nucleotide sequence ID" value="NZ_BMUV01000050.1"/>
</dbReference>